<dbReference type="PANTHER" id="PTHR12845:SF5">
    <property type="entry name" value="EPHEXIN, ISOFORM D"/>
    <property type="match status" value="1"/>
</dbReference>
<evidence type="ECO:0000256" key="1">
    <source>
        <dbReference type="ARBA" id="ARBA00022443"/>
    </source>
</evidence>
<feature type="domain" description="SH3" evidence="3">
    <location>
        <begin position="5"/>
        <end position="66"/>
    </location>
</feature>
<proteinExistence type="predicted"/>
<dbReference type="GO" id="GO:0005085">
    <property type="term" value="F:guanyl-nucleotide exchange factor activity"/>
    <property type="evidence" value="ECO:0007669"/>
    <property type="project" value="InterPro"/>
</dbReference>
<dbReference type="KEGG" id="lgi:LOTGIDRAFT_186775"/>
<dbReference type="OrthoDB" id="27593at2759"/>
<organism evidence="4 5">
    <name type="scientific">Lottia gigantea</name>
    <name type="common">Giant owl limpet</name>
    <dbReference type="NCBI Taxonomy" id="225164"/>
    <lineage>
        <taxon>Eukaryota</taxon>
        <taxon>Metazoa</taxon>
        <taxon>Spiralia</taxon>
        <taxon>Lophotrochozoa</taxon>
        <taxon>Mollusca</taxon>
        <taxon>Gastropoda</taxon>
        <taxon>Patellogastropoda</taxon>
        <taxon>Lottioidea</taxon>
        <taxon>Lottiidae</taxon>
        <taxon>Lottia</taxon>
    </lineage>
</organism>
<dbReference type="HOGENOM" id="CLU_2388694_0_0_1"/>
<evidence type="ECO:0000259" key="3">
    <source>
        <dbReference type="PROSITE" id="PS50002"/>
    </source>
</evidence>
<evidence type="ECO:0000313" key="4">
    <source>
        <dbReference type="EMBL" id="ESO99387.1"/>
    </source>
</evidence>
<dbReference type="InterPro" id="IPR036028">
    <property type="entry name" value="SH3-like_dom_sf"/>
</dbReference>
<sequence length="94" mass="11054">MLFIVDCPQVQCIKKYVGRESDELSLEVSDVINVLKKSKDGMFEGERIHDGERGWFPVDHTEEILNSHVRARNLKMRYRLLIKASEEYKRDSRA</sequence>
<name>V4AQA0_LOTGI</name>
<dbReference type="Pfam" id="PF07653">
    <property type="entry name" value="SH3_2"/>
    <property type="match status" value="1"/>
</dbReference>
<dbReference type="CTD" id="20244717"/>
<keyword evidence="5" id="KW-1185">Reference proteome</keyword>
<dbReference type="AlphaFoldDB" id="V4AQA0"/>
<dbReference type="RefSeq" id="XP_009049877.1">
    <property type="nucleotide sequence ID" value="XM_009051629.1"/>
</dbReference>
<dbReference type="PANTHER" id="PTHR12845">
    <property type="entry name" value="GUANINE NUCLEOTIDE EXCHANGE FACTOR"/>
    <property type="match status" value="1"/>
</dbReference>
<dbReference type="PROSITE" id="PS50002">
    <property type="entry name" value="SH3"/>
    <property type="match status" value="1"/>
</dbReference>
<dbReference type="GeneID" id="20244717"/>
<reference evidence="4 5" key="1">
    <citation type="journal article" date="2013" name="Nature">
        <title>Insights into bilaterian evolution from three spiralian genomes.</title>
        <authorList>
            <person name="Simakov O."/>
            <person name="Marletaz F."/>
            <person name="Cho S.J."/>
            <person name="Edsinger-Gonzales E."/>
            <person name="Havlak P."/>
            <person name="Hellsten U."/>
            <person name="Kuo D.H."/>
            <person name="Larsson T."/>
            <person name="Lv J."/>
            <person name="Arendt D."/>
            <person name="Savage R."/>
            <person name="Osoegawa K."/>
            <person name="de Jong P."/>
            <person name="Grimwood J."/>
            <person name="Chapman J.A."/>
            <person name="Shapiro H."/>
            <person name="Aerts A."/>
            <person name="Otillar R.P."/>
            <person name="Terry A.Y."/>
            <person name="Boore J.L."/>
            <person name="Grigoriev I.V."/>
            <person name="Lindberg D.R."/>
            <person name="Seaver E.C."/>
            <person name="Weisblat D.A."/>
            <person name="Putnam N.H."/>
            <person name="Rokhsar D.S."/>
        </authorList>
    </citation>
    <scope>NUCLEOTIDE SEQUENCE [LARGE SCALE GENOMIC DNA]</scope>
</reference>
<keyword evidence="1 2" id="KW-0728">SH3 domain</keyword>
<dbReference type="SMART" id="SM00326">
    <property type="entry name" value="SH3"/>
    <property type="match status" value="1"/>
</dbReference>
<gene>
    <name evidence="4" type="ORF">LOTGIDRAFT_186775</name>
</gene>
<accession>V4AQA0</accession>
<evidence type="ECO:0000313" key="5">
    <source>
        <dbReference type="Proteomes" id="UP000030746"/>
    </source>
</evidence>
<protein>
    <recommendedName>
        <fullName evidence="3">SH3 domain-containing protein</fullName>
    </recommendedName>
</protein>
<dbReference type="Proteomes" id="UP000030746">
    <property type="component" value="Unassembled WGS sequence"/>
</dbReference>
<dbReference type="EMBL" id="KB201037">
    <property type="protein sequence ID" value="ESO99387.1"/>
    <property type="molecule type" value="Genomic_DNA"/>
</dbReference>
<evidence type="ECO:0000256" key="2">
    <source>
        <dbReference type="PROSITE-ProRule" id="PRU00192"/>
    </source>
</evidence>
<dbReference type="InterPro" id="IPR047271">
    <property type="entry name" value="Ephexin-like"/>
</dbReference>
<dbReference type="Gene3D" id="2.30.30.40">
    <property type="entry name" value="SH3 Domains"/>
    <property type="match status" value="1"/>
</dbReference>
<dbReference type="SUPFAM" id="SSF50044">
    <property type="entry name" value="SH3-domain"/>
    <property type="match status" value="1"/>
</dbReference>
<dbReference type="InterPro" id="IPR001452">
    <property type="entry name" value="SH3_domain"/>
</dbReference>
<dbReference type="CDD" id="cd11793">
    <property type="entry name" value="SH3_ephexin1_like"/>
    <property type="match status" value="1"/>
</dbReference>
<dbReference type="OMA" id="CARWFTA"/>